<dbReference type="GO" id="GO:0015562">
    <property type="term" value="F:efflux transmembrane transporter activity"/>
    <property type="evidence" value="ECO:0007669"/>
    <property type="project" value="InterPro"/>
</dbReference>
<evidence type="ECO:0000256" key="2">
    <source>
        <dbReference type="RuleBase" id="RU362097"/>
    </source>
</evidence>
<dbReference type="InterPro" id="IPR010131">
    <property type="entry name" value="MdtP/NodT-like"/>
</dbReference>
<comment type="similarity">
    <text evidence="1 2">Belongs to the outer membrane factor (OMF) (TC 1.B.17) family.</text>
</comment>
<evidence type="ECO:0000256" key="1">
    <source>
        <dbReference type="ARBA" id="ARBA00007613"/>
    </source>
</evidence>
<dbReference type="AlphaFoldDB" id="A0A8J4M5C2"/>
<reference evidence="3" key="1">
    <citation type="journal article" date="2020" name="mSystems">
        <title>Genome- and Community-Level Interaction Insights into Carbon Utilization and Element Cycling Functions of Hydrothermarchaeota in Hydrothermal Sediment.</title>
        <authorList>
            <person name="Zhou Z."/>
            <person name="Liu Y."/>
            <person name="Xu W."/>
            <person name="Pan J."/>
            <person name="Luo Z.H."/>
            <person name="Li M."/>
        </authorList>
    </citation>
    <scope>NUCLEOTIDE SEQUENCE</scope>
    <source>
        <strain evidence="3">SpSt-997</strain>
    </source>
</reference>
<evidence type="ECO:0000313" key="3">
    <source>
        <dbReference type="EMBL" id="HGC42532.1"/>
    </source>
</evidence>
<name>A0A8J4M5C2_9PROT</name>
<keyword evidence="2" id="KW-0449">Lipoprotein</keyword>
<sequence length="518" mass="56058">MIRRARWLALTAVVPLLGCTDFAPKYHAPVVAVPVSYKESGPWQKADPKDSLPRGPWWKIYNDALLNQLEDQLNAANPDIAAAVAHYDSSRAYAAEINSALFPSVGAGGGVSQFGWNGDSSRPRGTQLRGFNAPNQYPIAPEVGRNFGNFNQYQYDAVGGSMSYEVDLWNQLHDMVKIALYNAQAAQAMLVNAQLSLQAQLASDYVLLRGLDAEIDVIAHAVKDYQDGVNITVNRYQGQIASGLDISEAKTVLEQAQAEESSVQASRALVEHAIASLVGQPASQFSIKPAVVTIALPNVPTGLASDLLQRRPDVAAAERQVAAANEEIGVTKAAFFPVLNLGLVGGGLGGGYGQTLLASPLSYWAVGPQFLMPFFEGGYRRGAEARAYAQLREAVDNYRSTVLSAFQEVEDDLSLLNNLGREFDQVSAAVTDSARSLQLSLSLFQEGGVNYLDVVVNDIQWLDTQTSAIQVQTRRLQANVDLVRALGGGWTTKDLPGPDQMITLDPWKEGFANPYKQQ</sequence>
<dbReference type="PANTHER" id="PTHR30203:SF33">
    <property type="entry name" value="BLR4455 PROTEIN"/>
    <property type="match status" value="1"/>
</dbReference>
<proteinExistence type="inferred from homology"/>
<dbReference type="PANTHER" id="PTHR30203">
    <property type="entry name" value="OUTER MEMBRANE CATION EFFLUX PROTEIN"/>
    <property type="match status" value="1"/>
</dbReference>
<keyword evidence="2" id="KW-1134">Transmembrane beta strand</keyword>
<keyword evidence="2" id="KW-0812">Transmembrane</keyword>
<dbReference type="Gene3D" id="2.20.200.10">
    <property type="entry name" value="Outer membrane efflux proteins (OEP)"/>
    <property type="match status" value="1"/>
</dbReference>
<keyword evidence="2" id="KW-0564">Palmitate</keyword>
<dbReference type="GO" id="GO:0005886">
    <property type="term" value="C:plasma membrane"/>
    <property type="evidence" value="ECO:0007669"/>
    <property type="project" value="UniProtKB-SubCell"/>
</dbReference>
<protein>
    <submittedName>
        <fullName evidence="3">Efflux transporter outer membrane subunit</fullName>
    </submittedName>
</protein>
<dbReference type="NCBIfam" id="TIGR01845">
    <property type="entry name" value="outer_NodT"/>
    <property type="match status" value="1"/>
</dbReference>
<accession>A0A8J4M5C2</accession>
<dbReference type="EMBL" id="DTQM01000091">
    <property type="protein sequence ID" value="HGC42532.1"/>
    <property type="molecule type" value="Genomic_DNA"/>
</dbReference>
<dbReference type="InterPro" id="IPR003423">
    <property type="entry name" value="OMP_efflux"/>
</dbReference>
<comment type="subcellular location">
    <subcellularLocation>
        <location evidence="2">Cell membrane</location>
        <topology evidence="2">Lipid-anchor</topology>
    </subcellularLocation>
</comment>
<dbReference type="Gene3D" id="1.20.1600.10">
    <property type="entry name" value="Outer membrane efflux proteins (OEP)"/>
    <property type="match status" value="1"/>
</dbReference>
<comment type="caution">
    <text evidence="3">The sequence shown here is derived from an EMBL/GenBank/DDBJ whole genome shotgun (WGS) entry which is preliminary data.</text>
</comment>
<dbReference type="SUPFAM" id="SSF56954">
    <property type="entry name" value="Outer membrane efflux proteins (OEP)"/>
    <property type="match status" value="1"/>
</dbReference>
<dbReference type="Pfam" id="PF02321">
    <property type="entry name" value="OEP"/>
    <property type="match status" value="2"/>
</dbReference>
<keyword evidence="2" id="KW-0472">Membrane</keyword>
<gene>
    <name evidence="3" type="ORF">ENY07_04810</name>
</gene>
<organism evidence="3">
    <name type="scientific">Acidicaldus sp</name>
    <dbReference type="NCBI Taxonomy" id="1872105"/>
    <lineage>
        <taxon>Bacteria</taxon>
        <taxon>Pseudomonadati</taxon>
        <taxon>Pseudomonadota</taxon>
        <taxon>Alphaproteobacteria</taxon>
        <taxon>Acetobacterales</taxon>
        <taxon>Acetobacteraceae</taxon>
        <taxon>Acidicaldus</taxon>
    </lineage>
</organism>